<organism evidence="3 4">
    <name type="scientific">Patulibacter brassicae</name>
    <dbReference type="NCBI Taxonomy" id="1705717"/>
    <lineage>
        <taxon>Bacteria</taxon>
        <taxon>Bacillati</taxon>
        <taxon>Actinomycetota</taxon>
        <taxon>Thermoleophilia</taxon>
        <taxon>Solirubrobacterales</taxon>
        <taxon>Patulibacteraceae</taxon>
        <taxon>Patulibacter</taxon>
    </lineage>
</organism>
<sequence length="504" mass="51832">MSDTSTDRDAERADTGDEELVRSSGDEASERPAVASEDAPEGAEGLTGADAGGGPPDGDDPADDRGTGGGDGEPEPEDEDGEPEAGDPVGDEEGSDEEPRGELGSDGEDLEPDDEAAPPVIGCLRCDARVPLGSRYCPRCGTPLVRSGEDAAVRLSRTRRNAPMLVRLVVPAIVAAIVGVVAWLAVLHDPTAAFDRDLEQQLEIAVDANRELSATLTALKPGDATPPVLARAQRALDGVTAARDGLDRLDVPDGDEGRVTRARAALTSDLRYLATVVAVLRDVRSDQLSELGSASAGAAAALRTISDEVEIDGAIDGTRELGIAVRAARRSAGGGGSSRAASPTTSPFLAAIDTVLGDQRPALDATRRAFALLRAARDGATTYDGPGEAPRDAGAAVREADKLLQQVAEQRPAGAAAARGVTARQENQQSIVAKLAAAFEAAGRSATTLVSCLDEDGEAVAKAERCLTAVRGDSERENDARAAFLASIAPARQAADLSPLSADF</sequence>
<keyword evidence="2" id="KW-0812">Transmembrane</keyword>
<comment type="caution">
    <text evidence="3">The sequence shown here is derived from an EMBL/GenBank/DDBJ whole genome shotgun (WGS) entry which is preliminary data.</text>
</comment>
<feature type="compositionally biased region" description="Acidic residues" evidence="1">
    <location>
        <begin position="72"/>
        <end position="96"/>
    </location>
</feature>
<accession>A0ABU4VPM2</accession>
<keyword evidence="2" id="KW-0472">Membrane</keyword>
<protein>
    <submittedName>
        <fullName evidence="3">Zinc ribbon domain-containing protein</fullName>
    </submittedName>
</protein>
<evidence type="ECO:0000313" key="4">
    <source>
        <dbReference type="Proteomes" id="UP001277761"/>
    </source>
</evidence>
<keyword evidence="2" id="KW-1133">Transmembrane helix</keyword>
<feature type="compositionally biased region" description="Acidic residues" evidence="1">
    <location>
        <begin position="105"/>
        <end position="116"/>
    </location>
</feature>
<feature type="region of interest" description="Disordered" evidence="1">
    <location>
        <begin position="1"/>
        <end position="116"/>
    </location>
</feature>
<gene>
    <name evidence="3" type="ORF">SK069_18445</name>
</gene>
<evidence type="ECO:0000313" key="3">
    <source>
        <dbReference type="EMBL" id="MDX8153584.1"/>
    </source>
</evidence>
<evidence type="ECO:0000256" key="2">
    <source>
        <dbReference type="SAM" id="Phobius"/>
    </source>
</evidence>
<name>A0ABU4VPM2_9ACTN</name>
<feature type="compositionally biased region" description="Basic and acidic residues" evidence="1">
    <location>
        <begin position="1"/>
        <end position="30"/>
    </location>
</feature>
<keyword evidence="4" id="KW-1185">Reference proteome</keyword>
<feature type="transmembrane region" description="Helical" evidence="2">
    <location>
        <begin position="164"/>
        <end position="186"/>
    </location>
</feature>
<reference evidence="3 4" key="1">
    <citation type="submission" date="2023-11" db="EMBL/GenBank/DDBJ databases">
        <authorList>
            <person name="Xu M."/>
            <person name="Jiang T."/>
        </authorList>
    </citation>
    <scope>NUCLEOTIDE SEQUENCE [LARGE SCALE GENOMIC DNA]</scope>
    <source>
        <strain evidence="3 4">SD</strain>
    </source>
</reference>
<dbReference type="Proteomes" id="UP001277761">
    <property type="component" value="Unassembled WGS sequence"/>
</dbReference>
<dbReference type="EMBL" id="JAXAVX010000016">
    <property type="protein sequence ID" value="MDX8153584.1"/>
    <property type="molecule type" value="Genomic_DNA"/>
</dbReference>
<evidence type="ECO:0000256" key="1">
    <source>
        <dbReference type="SAM" id="MobiDB-lite"/>
    </source>
</evidence>
<dbReference type="RefSeq" id="WP_319955733.1">
    <property type="nucleotide sequence ID" value="NZ_JAXAVX010000016.1"/>
</dbReference>
<proteinExistence type="predicted"/>